<keyword evidence="5" id="KW-1133">Transmembrane helix</keyword>
<comment type="catalytic activity">
    <reaction evidence="5">
        <text>glucuronate acceptor + UDP-alpha-D-glucuronate = acceptor beta-D-glucuronoside + UDP + H(+)</text>
        <dbReference type="Rhea" id="RHEA:21032"/>
        <dbReference type="ChEBI" id="CHEBI:15378"/>
        <dbReference type="ChEBI" id="CHEBI:58052"/>
        <dbReference type="ChEBI" id="CHEBI:58223"/>
        <dbReference type="ChEBI" id="CHEBI:132367"/>
        <dbReference type="ChEBI" id="CHEBI:132368"/>
        <dbReference type="EC" id="2.4.1.17"/>
    </reaction>
</comment>
<keyword evidence="5" id="KW-0812">Transmembrane</keyword>
<keyword evidence="3 4" id="KW-0808">Transferase</keyword>
<evidence type="ECO:0000313" key="6">
    <source>
        <dbReference type="EMBL" id="VEN46988.1"/>
    </source>
</evidence>
<evidence type="ECO:0000313" key="7">
    <source>
        <dbReference type="Proteomes" id="UP000410492"/>
    </source>
</evidence>
<keyword evidence="7" id="KW-1185">Reference proteome</keyword>
<dbReference type="OrthoDB" id="5835829at2759"/>
<comment type="subcellular location">
    <subcellularLocation>
        <location evidence="5">Membrane</location>
        <topology evidence="5">Single-pass membrane protein</topology>
    </subcellularLocation>
</comment>
<dbReference type="SUPFAM" id="SSF53756">
    <property type="entry name" value="UDP-Glycosyltransferase/glycogen phosphorylase"/>
    <property type="match status" value="1"/>
</dbReference>
<dbReference type="PANTHER" id="PTHR48043:SF159">
    <property type="entry name" value="EG:EG0003.4 PROTEIN-RELATED"/>
    <property type="match status" value="1"/>
</dbReference>
<keyword evidence="5" id="KW-0472">Membrane</keyword>
<feature type="transmembrane region" description="Helical" evidence="5">
    <location>
        <begin position="483"/>
        <end position="511"/>
    </location>
</feature>
<proteinExistence type="inferred from homology"/>
<dbReference type="EC" id="2.4.1.17" evidence="5"/>
<dbReference type="AlphaFoldDB" id="A0A653CGG4"/>
<name>A0A653CGG4_CALMS</name>
<dbReference type="InterPro" id="IPR035595">
    <property type="entry name" value="UDP_glycos_trans_CS"/>
</dbReference>
<keyword evidence="2 4" id="KW-0328">Glycosyltransferase</keyword>
<evidence type="ECO:0000256" key="3">
    <source>
        <dbReference type="ARBA" id="ARBA00022679"/>
    </source>
</evidence>
<dbReference type="Pfam" id="PF00201">
    <property type="entry name" value="UDPGT"/>
    <property type="match status" value="1"/>
</dbReference>
<accession>A0A653CGG4</accession>
<dbReference type="FunFam" id="3.40.50.2000:FF:000050">
    <property type="entry name" value="UDP-glucuronosyltransferase"/>
    <property type="match status" value="1"/>
</dbReference>
<reference evidence="6 7" key="1">
    <citation type="submission" date="2019-01" db="EMBL/GenBank/DDBJ databases">
        <authorList>
            <person name="Sayadi A."/>
        </authorList>
    </citation>
    <scope>NUCLEOTIDE SEQUENCE [LARGE SCALE GENOMIC DNA]</scope>
</reference>
<gene>
    <name evidence="6" type="ORF">CALMAC_LOCUS8895</name>
</gene>
<dbReference type="Gene3D" id="3.40.50.2000">
    <property type="entry name" value="Glycogen Phosphorylase B"/>
    <property type="match status" value="2"/>
</dbReference>
<protein>
    <recommendedName>
        <fullName evidence="5">UDP-glucuronosyltransferase</fullName>
        <ecNumber evidence="5">2.4.1.17</ecNumber>
    </recommendedName>
</protein>
<sequence length="523" mass="59842">MVRMHHTLPMVVATVQLLPALWITVSCARILGITTLPFFSHQIVYQPIWKELSLRGHQVTLVTTHPMKDNGLTNITEIDIGEIILSVLGEASLSQDTAKDGSHYSILRKLFENHYIIADAVFSDRRFIEVYNSSYVRFDVVVAESNISPIMYAVAAKFKVPLVGVYSFGVWMGLNHAIGNPHPLSLYPEIWSGSDGRMKFFERIRNTLYYIWTRYYLNFEALPKCDQIARKYLGNDIPYIQDIEKNMSLLLLTTNPILYEPRPNVPTVISMEQMHIKPVKPLPKDLKQFLDNAKEGVVYFSLGSNVKSINIPEKLRKVLIEAFAELPYKVLWKFEADDLPGKPENVLIGKWIPQQDVLAHPNVKVFVTQCGLQSVEEAVARGVPMVGMPFIADQTRNIQRLSEEGAAVGLEHTTLTKEEFKNAIFEVVNNPKYKQNVKRLGEIWVDHPLPSLNRTIWWIEYVIRHKGTKHLRSPTADVSWFEYLLIDVILVLLTIVSLALFILYVAIKFILRMIFGGRKLKQN</sequence>
<dbReference type="InterPro" id="IPR050271">
    <property type="entry name" value="UDP-glycosyltransferase"/>
</dbReference>
<dbReference type="Proteomes" id="UP000410492">
    <property type="component" value="Unassembled WGS sequence"/>
</dbReference>
<dbReference type="CDD" id="cd03784">
    <property type="entry name" value="GT1_Gtf-like"/>
    <property type="match status" value="1"/>
</dbReference>
<dbReference type="PANTHER" id="PTHR48043">
    <property type="entry name" value="EG:EG0003.4 PROTEIN-RELATED"/>
    <property type="match status" value="1"/>
</dbReference>
<organism evidence="6 7">
    <name type="scientific">Callosobruchus maculatus</name>
    <name type="common">Southern cowpea weevil</name>
    <name type="synonym">Pulse bruchid</name>
    <dbReference type="NCBI Taxonomy" id="64391"/>
    <lineage>
        <taxon>Eukaryota</taxon>
        <taxon>Metazoa</taxon>
        <taxon>Ecdysozoa</taxon>
        <taxon>Arthropoda</taxon>
        <taxon>Hexapoda</taxon>
        <taxon>Insecta</taxon>
        <taxon>Pterygota</taxon>
        <taxon>Neoptera</taxon>
        <taxon>Endopterygota</taxon>
        <taxon>Coleoptera</taxon>
        <taxon>Polyphaga</taxon>
        <taxon>Cucujiformia</taxon>
        <taxon>Chrysomeloidea</taxon>
        <taxon>Chrysomelidae</taxon>
        <taxon>Bruchinae</taxon>
        <taxon>Bruchini</taxon>
        <taxon>Callosobruchus</taxon>
    </lineage>
</organism>
<dbReference type="PROSITE" id="PS51257">
    <property type="entry name" value="PROKAR_LIPOPROTEIN"/>
    <property type="match status" value="1"/>
</dbReference>
<dbReference type="PROSITE" id="PS00375">
    <property type="entry name" value="UDPGT"/>
    <property type="match status" value="1"/>
</dbReference>
<dbReference type="InterPro" id="IPR002213">
    <property type="entry name" value="UDP_glucos_trans"/>
</dbReference>
<evidence type="ECO:0000256" key="2">
    <source>
        <dbReference type="ARBA" id="ARBA00022676"/>
    </source>
</evidence>
<dbReference type="GO" id="GO:0016020">
    <property type="term" value="C:membrane"/>
    <property type="evidence" value="ECO:0007669"/>
    <property type="project" value="UniProtKB-SubCell"/>
</dbReference>
<evidence type="ECO:0000256" key="5">
    <source>
        <dbReference type="RuleBase" id="RU362059"/>
    </source>
</evidence>
<comment type="similarity">
    <text evidence="1 4">Belongs to the UDP-glycosyltransferase family.</text>
</comment>
<evidence type="ECO:0000256" key="1">
    <source>
        <dbReference type="ARBA" id="ARBA00009995"/>
    </source>
</evidence>
<dbReference type="GO" id="GO:0015020">
    <property type="term" value="F:glucuronosyltransferase activity"/>
    <property type="evidence" value="ECO:0007669"/>
    <property type="project" value="UniProtKB-EC"/>
</dbReference>
<evidence type="ECO:0000256" key="4">
    <source>
        <dbReference type="RuleBase" id="RU003718"/>
    </source>
</evidence>
<dbReference type="EMBL" id="CAACVG010007771">
    <property type="protein sequence ID" value="VEN46988.1"/>
    <property type="molecule type" value="Genomic_DNA"/>
</dbReference>